<dbReference type="EMBL" id="MN577569">
    <property type="protein sequence ID" value="QGT50390.1"/>
    <property type="molecule type" value="Genomic_DNA"/>
</dbReference>
<organism evidence="1">
    <name type="scientific">uncultured Helicobacter sp</name>
    <dbReference type="NCBI Taxonomy" id="175537"/>
    <lineage>
        <taxon>Bacteria</taxon>
        <taxon>Pseudomonadati</taxon>
        <taxon>Campylobacterota</taxon>
        <taxon>Epsilonproteobacteria</taxon>
        <taxon>Campylobacterales</taxon>
        <taxon>Helicobacteraceae</taxon>
        <taxon>Helicobacter</taxon>
        <taxon>environmental samples</taxon>
    </lineage>
</organism>
<protein>
    <recommendedName>
        <fullName evidence="2">Histidine kinase</fullName>
    </recommendedName>
</protein>
<evidence type="ECO:0000313" key="1">
    <source>
        <dbReference type="EMBL" id="QGT50390.1"/>
    </source>
</evidence>
<gene>
    <name evidence="1" type="ORF">Helico5904_0620</name>
</gene>
<reference evidence="1" key="1">
    <citation type="journal article" date="2020" name="J. ISSAAS">
        <title>Lactobacilli and other gastrointestinal microbiota of Peromyscus leucopus, reservoir host for agents of Lyme disease and other zoonoses in North America.</title>
        <authorList>
            <person name="Milovic A."/>
            <person name="Bassam K."/>
            <person name="Shao H."/>
            <person name="Chatzistamou I."/>
            <person name="Tufts D.M."/>
            <person name="Diuk-Wasser M."/>
            <person name="Barbour A.G."/>
        </authorList>
    </citation>
    <scope>NUCLEOTIDE SEQUENCE</scope>
    <source>
        <strain evidence="1">LL4</strain>
    </source>
</reference>
<accession>A0A650EKV6</accession>
<evidence type="ECO:0008006" key="2">
    <source>
        <dbReference type="Google" id="ProtNLM"/>
    </source>
</evidence>
<sequence>MEIIKLTDQNTRHILNRNNKKGFELLSAKKYQQAYEFFAKNLALDSDNTESMIGILLADMATDFEEQALGLYEYYQILLTQEISKRQAQKQMLETIKSFDKSTTKIFDTIKTIEALKADSINGILYEDFKRIAQTKESFKEAFEDLIFSTKIVFTNKSDFYEFLNYLVDNNYEDISMDYIESLKKNVFYDKEIEQILQKVIDDSTKKHKL</sequence>
<dbReference type="AlphaFoldDB" id="A0A650EKV6"/>
<proteinExistence type="predicted"/>
<name>A0A650EKV6_9HELI</name>